<dbReference type="SUPFAM" id="SSF57863">
    <property type="entry name" value="ArfGap/RecO-like zinc finger"/>
    <property type="match status" value="1"/>
</dbReference>
<reference evidence="1 2" key="1">
    <citation type="journal article" date="2018" name="Science">
        <title>The opium poppy genome and morphinan production.</title>
        <authorList>
            <person name="Guo L."/>
            <person name="Winzer T."/>
            <person name="Yang X."/>
            <person name="Li Y."/>
            <person name="Ning Z."/>
            <person name="He Z."/>
            <person name="Teodor R."/>
            <person name="Lu Y."/>
            <person name="Bowser T.A."/>
            <person name="Graham I.A."/>
            <person name="Ye K."/>
        </authorList>
    </citation>
    <scope>NUCLEOTIDE SEQUENCE [LARGE SCALE GENOMIC DNA]</scope>
    <source>
        <strain evidence="2">cv. HN1</strain>
        <tissue evidence="1">Leaves</tissue>
    </source>
</reference>
<sequence>MYPRLPYKLYKRTSLRALINIGGTAGTTKSLKVATRSLLQVLSVTLDDWSDEEIESMIKVGGKFSANSIYEASIPDGISKQIQVMNDVPSLSDNNRSLPDKGSYVEKIYQQLDSQPDNSGSGGGGGAMSQKLTVIRQTYCLKS</sequence>
<dbReference type="AlphaFoldDB" id="A0A4Y7K7Q6"/>
<dbReference type="Proteomes" id="UP000316621">
    <property type="component" value="Chromosome 6"/>
</dbReference>
<dbReference type="InterPro" id="IPR038508">
    <property type="entry name" value="ArfGAP_dom_sf"/>
</dbReference>
<name>A0A4Y7K7Q6_PAPSO</name>
<dbReference type="PANTHER" id="PTHR46220">
    <property type="entry name" value="ADP-RIBOSYLATION FACTOR GTPASE-ACTIVATING PROTEIN AGD12"/>
    <property type="match status" value="1"/>
</dbReference>
<organism evidence="1 2">
    <name type="scientific">Papaver somniferum</name>
    <name type="common">Opium poppy</name>
    <dbReference type="NCBI Taxonomy" id="3469"/>
    <lineage>
        <taxon>Eukaryota</taxon>
        <taxon>Viridiplantae</taxon>
        <taxon>Streptophyta</taxon>
        <taxon>Embryophyta</taxon>
        <taxon>Tracheophyta</taxon>
        <taxon>Spermatophyta</taxon>
        <taxon>Magnoliopsida</taxon>
        <taxon>Ranunculales</taxon>
        <taxon>Papaveraceae</taxon>
        <taxon>Papaveroideae</taxon>
        <taxon>Papaver</taxon>
    </lineage>
</organism>
<protein>
    <submittedName>
        <fullName evidence="1">Uncharacterized protein</fullName>
    </submittedName>
</protein>
<dbReference type="Gene3D" id="1.10.220.150">
    <property type="entry name" value="Arf GTPase activating protein"/>
    <property type="match status" value="1"/>
</dbReference>
<dbReference type="Gramene" id="RZC67969">
    <property type="protein sequence ID" value="RZC67969"/>
    <property type="gene ID" value="C5167_011659"/>
</dbReference>
<gene>
    <name evidence="1" type="ORF">C5167_011659</name>
</gene>
<dbReference type="EMBL" id="CM010720">
    <property type="protein sequence ID" value="RZC67969.1"/>
    <property type="molecule type" value="Genomic_DNA"/>
</dbReference>
<accession>A0A4Y7K7Q6</accession>
<dbReference type="GO" id="GO:0005096">
    <property type="term" value="F:GTPase activator activity"/>
    <property type="evidence" value="ECO:0007669"/>
    <property type="project" value="InterPro"/>
</dbReference>
<dbReference type="InterPro" id="IPR044518">
    <property type="entry name" value="ARF_GAP_AGD11/12/13"/>
</dbReference>
<evidence type="ECO:0000313" key="2">
    <source>
        <dbReference type="Proteomes" id="UP000316621"/>
    </source>
</evidence>
<dbReference type="PANTHER" id="PTHR46220:SF1">
    <property type="entry name" value="ADP-RIBOSYLATION FACTOR GTPASE-ACTIVATING PROTEIN AGD12"/>
    <property type="match status" value="1"/>
</dbReference>
<proteinExistence type="predicted"/>
<dbReference type="GO" id="GO:0005543">
    <property type="term" value="F:phospholipid binding"/>
    <property type="evidence" value="ECO:0007669"/>
    <property type="project" value="InterPro"/>
</dbReference>
<dbReference type="InterPro" id="IPR037278">
    <property type="entry name" value="ARFGAP/RecO"/>
</dbReference>
<evidence type="ECO:0000313" key="1">
    <source>
        <dbReference type="EMBL" id="RZC67969.1"/>
    </source>
</evidence>
<keyword evidence="2" id="KW-1185">Reference proteome</keyword>